<feature type="region of interest" description="Disordered" evidence="1">
    <location>
        <begin position="1347"/>
        <end position="1377"/>
    </location>
</feature>
<organism evidence="2 3">
    <name type="scientific">Winslowiella arboricola</name>
    <dbReference type="NCBI Taxonomy" id="2978220"/>
    <lineage>
        <taxon>Bacteria</taxon>
        <taxon>Pseudomonadati</taxon>
        <taxon>Pseudomonadota</taxon>
        <taxon>Gammaproteobacteria</taxon>
        <taxon>Enterobacterales</taxon>
        <taxon>Erwiniaceae</taxon>
        <taxon>Winslowiella</taxon>
    </lineage>
</organism>
<accession>A0A9J6PHT4</accession>
<proteinExistence type="predicted"/>
<comment type="caution">
    <text evidence="2">The sequence shown here is derived from an EMBL/GenBank/DDBJ whole genome shotgun (WGS) entry which is preliminary data.</text>
</comment>
<protein>
    <submittedName>
        <fullName evidence="2">Uncharacterized protein</fullName>
    </submittedName>
</protein>
<gene>
    <name evidence="2" type="ORF">N5923_05295</name>
</gene>
<evidence type="ECO:0000313" key="3">
    <source>
        <dbReference type="Proteomes" id="UP001064262"/>
    </source>
</evidence>
<name>A0A9J6PHT4_9GAMM</name>
<dbReference type="EMBL" id="JAODIM010000037">
    <property type="protein sequence ID" value="MCU5776914.1"/>
    <property type="molecule type" value="Genomic_DNA"/>
</dbReference>
<evidence type="ECO:0000256" key="1">
    <source>
        <dbReference type="SAM" id="MobiDB-lite"/>
    </source>
</evidence>
<keyword evidence="3" id="KW-1185">Reference proteome</keyword>
<sequence>MNPTQQTDGRDLVRATQPPPVTPTQSTPQRNVLPVMEITNTQQKPIRFFQESSPPPHKAATYLSVTESAAKTDHRPGPLRPGSLGQMPPPEPMPQLLPQIKYTIPSQQVSPRSDNTNPPQMTVQYHMQKSHAQSAITNDNLRKAINQLYLAGLSMPDPTQFDQQSKNTIVYMADANTDPQQKPDNPPQRQIEWTPEKEQEYADAQRTTAKQRQDAVLDPAEGVAEEEKLPASRFQIMANNPFFSETGYSDCLLFAIVQHMTGYYEPDDAYNALLVGELRLMLVQQGWLGAPGGFGANGYMAPGSASTKQLLAAVNEKLKSKGLPPLRVIFHDFAPQDDGPAKEFLHAAGAEPGVGDVVHIINAEGQHYEALIPHKMKRMATQLTLSEQQKIAINRAKIHFASTISAICEFPVILQIVNKADEVFIAGIGMGNLSEDEVRDAVVLKPQDAHIGISVRIAGTEISCATVPGDQLASLLEKIPPLMLVMYEAGAICAMFDPETYNDILLGPASYESLFKATAVNLYQAKKVGKEIETRFNSLTRRWITERGFFQAAKIHSQRNPTGFSKIMPLIIDIFKLSATEVLEKIYASGSGNFRRETCDIPSTCARLYYLAKFIADNEIPSLEKELREILSALDHQQQSVTPKELFKEIRKFICSELKEKPNHKDARKTIFFYYNRFIGALKKSGLSEQKQYYAAEALLPLTVLTELPEIFIQKTLSDLITNFNRIVYGSVSSSKITLPQGTTDSLLSMFITNSYTLPTDWSEYITTFYYKIINKLGENGTLPFSCIELIEFTNMMVSPERAKVISANLIGRNIKTNINKIKAITAIMIRTMGSEEIANAIYSVAGDEKAIKAFVNKWLQYQNILLTHPTILPGDFLIQSQDEMRVIKEGDINSTLTYALNHIEVKRTLEKYKNIEEMVFTGEEYAPILGEILHSIPPVQKTEIINRIVNLNVQTGIKNQEIIINLVTRLQKIIDSKRNALKSQKDHTLWNKLLSNVSSIQAELMKYCTESHVTYSLQNNLAEIDDSNEIIQPLVRLNKWLKVSSTENAAVRTAKKNITDNRKELKVKNIIYLEIIAQAVKKSYATWQTKKGEEVRAKILKTALGSIAPEELFPRLAELTLKNSKLSGYKVFSDIVSRQMQLTPDSANASTSKTPDLLNEKQLQAFTTFITSSPAAWGIFEDAYKSPGKIEWIMKPESFFNVSAEVQALMLRFISDKFSTETVVWIKRYLEKIEGMLTLPQDNITIINLENSLSLICNGIKKINHQDLPELVSRIFILSNSIMLRKVKPTISISLNKSLHSILENLETTSAEIHKKLTGDYKTLLLPDQSVVQEFRFVPDRYEPRPRVSVESDTDFAPDSVDAEQRPDKGQKTPPVTTRTIYVDKKWERYSTEKDLMQPLQKSISLLATGKNDHELNVHKYAGRAFSFDIYLGKGGRGNCRGLILIGSKKHCYLIKIGTHKEIESEAQNYKDMEKNPLI</sequence>
<dbReference type="RefSeq" id="WP_267143443.1">
    <property type="nucleotide sequence ID" value="NZ_JAODIL010000077.1"/>
</dbReference>
<evidence type="ECO:0000313" key="2">
    <source>
        <dbReference type="EMBL" id="MCU5776914.1"/>
    </source>
</evidence>
<dbReference type="Proteomes" id="UP001064262">
    <property type="component" value="Unassembled WGS sequence"/>
</dbReference>
<feature type="region of interest" description="Disordered" evidence="1">
    <location>
        <begin position="1"/>
        <end position="33"/>
    </location>
</feature>
<reference evidence="2" key="1">
    <citation type="submission" date="2022-09" db="EMBL/GenBank/DDBJ databases">
        <title>Winslowiella arboricola sp. nov., isolated from bleeding cankers on broadleaf hosts.</title>
        <authorList>
            <person name="Brady C."/>
            <person name="Kaur S."/>
            <person name="Crampton B."/>
            <person name="Maddock D."/>
            <person name="Arnold D."/>
            <person name="Denman S."/>
        </authorList>
    </citation>
    <scope>NUCLEOTIDE SEQUENCE</scope>
    <source>
        <strain evidence="2">BAC 15a-03b</strain>
    </source>
</reference>